<comment type="caution">
    <text evidence="5">The sequence shown here is derived from an EMBL/GenBank/DDBJ whole genome shotgun (WGS) entry which is preliminary data.</text>
</comment>
<reference evidence="5 6" key="1">
    <citation type="submission" date="2024-11" db="EMBL/GenBank/DDBJ databases">
        <title>A near-complete genome assembly of Cinchona calisaya.</title>
        <authorList>
            <person name="Lian D.C."/>
            <person name="Zhao X.W."/>
            <person name="Wei L."/>
        </authorList>
    </citation>
    <scope>NUCLEOTIDE SEQUENCE [LARGE SCALE GENOMIC DNA]</scope>
    <source>
        <tissue evidence="5">Nenye</tissue>
    </source>
</reference>
<evidence type="ECO:0000313" key="5">
    <source>
        <dbReference type="EMBL" id="KAL3512514.1"/>
    </source>
</evidence>
<dbReference type="SUPFAM" id="SSF57889">
    <property type="entry name" value="Cysteine-rich domain"/>
    <property type="match status" value="1"/>
</dbReference>
<evidence type="ECO:0000313" key="6">
    <source>
        <dbReference type="Proteomes" id="UP001630127"/>
    </source>
</evidence>
<evidence type="ECO:0000256" key="3">
    <source>
        <dbReference type="ARBA" id="ARBA00022833"/>
    </source>
</evidence>
<dbReference type="Pfam" id="PF03107">
    <property type="entry name" value="C1_2"/>
    <property type="match status" value="2"/>
</dbReference>
<proteinExistence type="predicted"/>
<dbReference type="PANTHER" id="PTHR46288:SF80">
    <property type="entry name" value="CYSTEINE_HISTIDINE-RICH C1 DOMAIN FAMILY PROTEIN"/>
    <property type="match status" value="1"/>
</dbReference>
<dbReference type="PROSITE" id="PS50081">
    <property type="entry name" value="ZF_DAG_PE_2"/>
    <property type="match status" value="1"/>
</dbReference>
<dbReference type="GO" id="GO:0046872">
    <property type="term" value="F:metal ion binding"/>
    <property type="evidence" value="ECO:0007669"/>
    <property type="project" value="UniProtKB-KW"/>
</dbReference>
<dbReference type="InterPro" id="IPR046349">
    <property type="entry name" value="C1-like_sf"/>
</dbReference>
<keyword evidence="2" id="KW-0677">Repeat</keyword>
<dbReference type="AlphaFoldDB" id="A0ABD2Z1J2"/>
<dbReference type="PANTHER" id="PTHR46288">
    <property type="entry name" value="PHORBOL-ESTER/DAG-TYPE DOMAIN-CONTAINING PROTEIN"/>
    <property type="match status" value="1"/>
</dbReference>
<gene>
    <name evidence="5" type="ORF">ACH5RR_025231</name>
</gene>
<evidence type="ECO:0000259" key="4">
    <source>
        <dbReference type="PROSITE" id="PS50081"/>
    </source>
</evidence>
<dbReference type="Gene3D" id="3.30.60.20">
    <property type="match status" value="1"/>
</dbReference>
<sequence>MSSPTPPTATTPTLLPVSGYPGGVFGCDACNRYGDGFNYHCSICEFNPHPICAHKPCNFTHQFHSCPLKLIFKNPYNSRFWCDICRDSIESNEWRYRCNACDFDIHLHCTAACPAQPMVQGGKAQLLRWQHPRIPGGILINNQKQIAGSLVPQRINTDSSVMRGGGQNIGSSNTAQFLQPQVGSAVQSKNSNALANAWVQGGAQQLGSMAVHGLIGGQRDRDGDGTEDGVNDVLDILGNLLLT</sequence>
<dbReference type="InterPro" id="IPR004146">
    <property type="entry name" value="DC1"/>
</dbReference>
<accession>A0ABD2Z1J2</accession>
<keyword evidence="6" id="KW-1185">Reference proteome</keyword>
<organism evidence="5 6">
    <name type="scientific">Cinchona calisaya</name>
    <dbReference type="NCBI Taxonomy" id="153742"/>
    <lineage>
        <taxon>Eukaryota</taxon>
        <taxon>Viridiplantae</taxon>
        <taxon>Streptophyta</taxon>
        <taxon>Embryophyta</taxon>
        <taxon>Tracheophyta</taxon>
        <taxon>Spermatophyta</taxon>
        <taxon>Magnoliopsida</taxon>
        <taxon>eudicotyledons</taxon>
        <taxon>Gunneridae</taxon>
        <taxon>Pentapetalae</taxon>
        <taxon>asterids</taxon>
        <taxon>lamiids</taxon>
        <taxon>Gentianales</taxon>
        <taxon>Rubiaceae</taxon>
        <taxon>Cinchonoideae</taxon>
        <taxon>Cinchoneae</taxon>
        <taxon>Cinchona</taxon>
    </lineage>
</organism>
<name>A0ABD2Z1J2_9GENT</name>
<keyword evidence="1" id="KW-0479">Metal-binding</keyword>
<dbReference type="Proteomes" id="UP001630127">
    <property type="component" value="Unassembled WGS sequence"/>
</dbReference>
<dbReference type="InterPro" id="IPR002219">
    <property type="entry name" value="PKC_DAG/PE"/>
</dbReference>
<keyword evidence="3" id="KW-0862">Zinc</keyword>
<evidence type="ECO:0000256" key="2">
    <source>
        <dbReference type="ARBA" id="ARBA00022737"/>
    </source>
</evidence>
<protein>
    <recommendedName>
        <fullName evidence="4">Phorbol-ester/DAG-type domain-containing protein</fullName>
    </recommendedName>
</protein>
<feature type="domain" description="Phorbol-ester/DAG-type" evidence="4">
    <location>
        <begin position="60"/>
        <end position="117"/>
    </location>
</feature>
<evidence type="ECO:0000256" key="1">
    <source>
        <dbReference type="ARBA" id="ARBA00022723"/>
    </source>
</evidence>
<dbReference type="EMBL" id="JBJUIK010000011">
    <property type="protein sequence ID" value="KAL3512514.1"/>
    <property type="molecule type" value="Genomic_DNA"/>
</dbReference>